<dbReference type="InterPro" id="IPR000719">
    <property type="entry name" value="Prot_kinase_dom"/>
</dbReference>
<reference evidence="4 5" key="1">
    <citation type="submission" date="2024-05" db="EMBL/GenBank/DDBJ databases">
        <title>De novo assembly of an allotetraploid wild potato.</title>
        <authorList>
            <person name="Hosaka A.J."/>
        </authorList>
    </citation>
    <scope>NUCLEOTIDE SEQUENCE [LARGE SCALE GENOMIC DNA]</scope>
    <source>
        <tissue evidence="4">Young leaves</tissue>
    </source>
</reference>
<dbReference type="Proteomes" id="UP001627284">
    <property type="component" value="Unassembled WGS sequence"/>
</dbReference>
<proteinExistence type="inferred from homology"/>
<feature type="compositionally biased region" description="Polar residues" evidence="2">
    <location>
        <begin position="23"/>
        <end position="43"/>
    </location>
</feature>
<evidence type="ECO:0000259" key="3">
    <source>
        <dbReference type="PROSITE" id="PS50011"/>
    </source>
</evidence>
<accession>A0ABD2R288</accession>
<comment type="similarity">
    <text evidence="1">Belongs to the protein kinase superfamily. STE Ser/Thr protein kinase family. STE20 subfamily.</text>
</comment>
<sequence length="408" mass="46564">FLQILQQKMQHPTKPFDLPDDNVASSSSTIRNPRTEIGSSSSRIVNSRRQISLSLRKPRNYCPARVGKTIIDLNKNHTYLLKNEIGSSSNGACHVYKALFSKYSTKNRAHTPSGHVTLKVINRIVFVNESKELQHSINVSKGYSTTINIIGIKNNFNTEEFKCVSLPYMSHGSLRYILSTRPDKRLPEEFIAVALKEVLIGLQDELHLKIDSRVHNTLNAGDIFVDINNANGEMLIKLAFEASVYDSEDINVEENSNEEEDILRSPPFLDPKKIAIWGAAPEGAIGPKSDIWLLGITALELAYGELPVTNSEELIRIIKKIRKKKRFPISLEKLLIVKKKGWRFKKTEHNLFKQKVFSEKFEKMVVKCLSKNPKKRPTAKQLLKSSFFKKERDIEKFKQFVLNTEENN</sequence>
<evidence type="ECO:0000313" key="4">
    <source>
        <dbReference type="EMBL" id="KAL3325938.1"/>
    </source>
</evidence>
<feature type="domain" description="Protein kinase" evidence="3">
    <location>
        <begin position="79"/>
        <end position="388"/>
    </location>
</feature>
<dbReference type="PANTHER" id="PTHR48014">
    <property type="entry name" value="SERINE/THREONINE-PROTEIN KINASE FRAY2"/>
    <property type="match status" value="1"/>
</dbReference>
<dbReference type="PANTHER" id="PTHR48014:SF26">
    <property type="entry name" value="KINASE FAMILY PROTEIN"/>
    <property type="match status" value="1"/>
</dbReference>
<dbReference type="EMBL" id="JBJKTR010000022">
    <property type="protein sequence ID" value="KAL3325938.1"/>
    <property type="molecule type" value="Genomic_DNA"/>
</dbReference>
<evidence type="ECO:0000256" key="1">
    <source>
        <dbReference type="ARBA" id="ARBA00008874"/>
    </source>
</evidence>
<dbReference type="AlphaFoldDB" id="A0ABD2R288"/>
<dbReference type="Gene3D" id="1.10.510.10">
    <property type="entry name" value="Transferase(Phosphotransferase) domain 1"/>
    <property type="match status" value="1"/>
</dbReference>
<organism evidence="4 5">
    <name type="scientific">Solanum stoloniferum</name>
    <dbReference type="NCBI Taxonomy" id="62892"/>
    <lineage>
        <taxon>Eukaryota</taxon>
        <taxon>Viridiplantae</taxon>
        <taxon>Streptophyta</taxon>
        <taxon>Embryophyta</taxon>
        <taxon>Tracheophyta</taxon>
        <taxon>Spermatophyta</taxon>
        <taxon>Magnoliopsida</taxon>
        <taxon>eudicotyledons</taxon>
        <taxon>Gunneridae</taxon>
        <taxon>Pentapetalae</taxon>
        <taxon>asterids</taxon>
        <taxon>lamiids</taxon>
        <taxon>Solanales</taxon>
        <taxon>Solanaceae</taxon>
        <taxon>Solanoideae</taxon>
        <taxon>Solaneae</taxon>
        <taxon>Solanum</taxon>
    </lineage>
</organism>
<evidence type="ECO:0000256" key="2">
    <source>
        <dbReference type="SAM" id="MobiDB-lite"/>
    </source>
</evidence>
<feature type="region of interest" description="Disordered" evidence="2">
    <location>
        <begin position="12"/>
        <end position="43"/>
    </location>
</feature>
<dbReference type="InterPro" id="IPR047173">
    <property type="entry name" value="STRAD_A/B-like"/>
</dbReference>
<feature type="non-terminal residue" evidence="4">
    <location>
        <position position="1"/>
    </location>
</feature>
<dbReference type="Pfam" id="PF00069">
    <property type="entry name" value="Pkinase"/>
    <property type="match status" value="1"/>
</dbReference>
<gene>
    <name evidence="4" type="ORF">AABB24_036914</name>
</gene>
<comment type="caution">
    <text evidence="4">The sequence shown here is derived from an EMBL/GenBank/DDBJ whole genome shotgun (WGS) entry which is preliminary data.</text>
</comment>
<keyword evidence="5" id="KW-1185">Reference proteome</keyword>
<protein>
    <recommendedName>
        <fullName evidence="3">Protein kinase domain-containing protein</fullName>
    </recommendedName>
</protein>
<dbReference type="SMART" id="SM00220">
    <property type="entry name" value="S_TKc"/>
    <property type="match status" value="1"/>
</dbReference>
<evidence type="ECO:0000313" key="5">
    <source>
        <dbReference type="Proteomes" id="UP001627284"/>
    </source>
</evidence>
<dbReference type="InterPro" id="IPR011009">
    <property type="entry name" value="Kinase-like_dom_sf"/>
</dbReference>
<dbReference type="SUPFAM" id="SSF56112">
    <property type="entry name" value="Protein kinase-like (PK-like)"/>
    <property type="match status" value="1"/>
</dbReference>
<dbReference type="PROSITE" id="PS50011">
    <property type="entry name" value="PROTEIN_KINASE_DOM"/>
    <property type="match status" value="1"/>
</dbReference>
<name>A0ABD2R288_9SOLN</name>